<name>A0A940DEV7_9PROT</name>
<evidence type="ECO:0000256" key="2">
    <source>
        <dbReference type="ARBA" id="ARBA00022612"/>
    </source>
</evidence>
<evidence type="ECO:0000313" key="4">
    <source>
        <dbReference type="EMBL" id="MBO8407532.1"/>
    </source>
</evidence>
<sequence length="407" mass="44743">MQKNLQQMYRRALDTRAPWINRWDDARRFTMPTADDDAATLFDATAADAADNLAASIYSLLTPPESLWLSLVPESPDSPDATAATMALRANLNDSNFYTTIHQCYMDLIVLGTACLFMAENPIGASSAFSFTAIPMHDIAILPGAIFHTATMPAREVMKKYPTWTPPSDLRDTIKNDPETPLRLVQSLVGTDFTAWLDVGGEIENNIVATGKFETNPYIIFRWSVVSGEQYGRGPVLRALPDIKTANKVVELVLKNATIAVSGIWQADDDGVINLSNINLTPGAIIPKAVGSSGLTPLASGANFDVSQIILKDLRERIRHALLADRLGLLSEKEMTATEIMARNADMMRILGATYGRLLHEFIRPLVDRGLQILSRRGVIDKIILNSDAELKYIAPIAKMAIEETLM</sequence>
<keyword evidence="2" id="KW-1188">Viral release from host cell</keyword>
<dbReference type="Pfam" id="PF12236">
    <property type="entry name" value="Head-tail_con"/>
    <property type="match status" value="1"/>
</dbReference>
<dbReference type="Proteomes" id="UP000721442">
    <property type="component" value="Unassembled WGS sequence"/>
</dbReference>
<keyword evidence="3" id="KW-0231">Viral genome packaging</keyword>
<reference evidence="4" key="1">
    <citation type="submission" date="2020-10" db="EMBL/GenBank/DDBJ databases">
        <authorList>
            <person name="Gilroy R."/>
        </authorList>
    </citation>
    <scope>NUCLEOTIDE SEQUENCE</scope>
    <source>
        <strain evidence="4">B1-16210</strain>
    </source>
</reference>
<protein>
    <submittedName>
        <fullName evidence="4">Phage tail protein</fullName>
    </submittedName>
</protein>
<comment type="caution">
    <text evidence="4">The sequence shown here is derived from an EMBL/GenBank/DDBJ whole genome shotgun (WGS) entry which is preliminary data.</text>
</comment>
<dbReference type="InterPro" id="IPR020991">
    <property type="entry name" value="Connector_podovirus"/>
</dbReference>
<organism evidence="4 5">
    <name type="scientific">Candidatus Enterousia excrementavium</name>
    <dbReference type="NCBI Taxonomy" id="2840789"/>
    <lineage>
        <taxon>Bacteria</taxon>
        <taxon>Pseudomonadati</taxon>
        <taxon>Pseudomonadota</taxon>
        <taxon>Alphaproteobacteria</taxon>
        <taxon>Candidatus Enterousia</taxon>
    </lineage>
</organism>
<comment type="subcellular location">
    <subcellularLocation>
        <location evidence="1">Virion</location>
    </subcellularLocation>
</comment>
<dbReference type="AlphaFoldDB" id="A0A940DEV7"/>
<dbReference type="EMBL" id="JADINE010000045">
    <property type="protein sequence ID" value="MBO8407532.1"/>
    <property type="molecule type" value="Genomic_DNA"/>
</dbReference>
<evidence type="ECO:0000256" key="1">
    <source>
        <dbReference type="ARBA" id="ARBA00004328"/>
    </source>
</evidence>
<evidence type="ECO:0000256" key="3">
    <source>
        <dbReference type="ARBA" id="ARBA00023219"/>
    </source>
</evidence>
<accession>A0A940DEV7</accession>
<reference evidence="4" key="2">
    <citation type="journal article" date="2021" name="PeerJ">
        <title>Extensive microbial diversity within the chicken gut microbiome revealed by metagenomics and culture.</title>
        <authorList>
            <person name="Gilroy R."/>
            <person name="Ravi A."/>
            <person name="Getino M."/>
            <person name="Pursley I."/>
            <person name="Horton D.L."/>
            <person name="Alikhan N.F."/>
            <person name="Baker D."/>
            <person name="Gharbi K."/>
            <person name="Hall N."/>
            <person name="Watson M."/>
            <person name="Adriaenssens E.M."/>
            <person name="Foster-Nyarko E."/>
            <person name="Jarju S."/>
            <person name="Secka A."/>
            <person name="Antonio M."/>
            <person name="Oren A."/>
            <person name="Chaudhuri R.R."/>
            <person name="La Ragione R."/>
            <person name="Hildebrand F."/>
            <person name="Pallen M.J."/>
        </authorList>
    </citation>
    <scope>NUCLEOTIDE SEQUENCE</scope>
    <source>
        <strain evidence="4">B1-16210</strain>
    </source>
</reference>
<evidence type="ECO:0000313" key="5">
    <source>
        <dbReference type="Proteomes" id="UP000721442"/>
    </source>
</evidence>
<proteinExistence type="predicted"/>
<gene>
    <name evidence="4" type="ORF">IAC77_03695</name>
</gene>